<organism evidence="2 3">
    <name type="scientific">Burkholderia territorii</name>
    <dbReference type="NCBI Taxonomy" id="1503055"/>
    <lineage>
        <taxon>Bacteria</taxon>
        <taxon>Pseudomonadati</taxon>
        <taxon>Pseudomonadota</taxon>
        <taxon>Betaproteobacteria</taxon>
        <taxon>Burkholderiales</taxon>
        <taxon>Burkholderiaceae</taxon>
        <taxon>Burkholderia</taxon>
        <taxon>Burkholderia cepacia complex</taxon>
    </lineage>
</organism>
<dbReference type="InterPro" id="IPR036873">
    <property type="entry name" value="Rhodanese-like_dom_sf"/>
</dbReference>
<protein>
    <submittedName>
        <fullName evidence="2">LWXIA domain-containing protein</fullName>
    </submittedName>
</protein>
<dbReference type="EMBL" id="VZOL01000782">
    <property type="protein sequence ID" value="KAB0648711.1"/>
    <property type="molecule type" value="Genomic_DNA"/>
</dbReference>
<name>A0A6L3N7H7_9BURK</name>
<reference evidence="2 3" key="1">
    <citation type="submission" date="2019-09" db="EMBL/GenBank/DDBJ databases">
        <title>Draft genome sequences of 48 bacterial type strains from the CCUG.</title>
        <authorList>
            <person name="Tunovic T."/>
            <person name="Pineiro-Iglesias B."/>
            <person name="Unosson C."/>
            <person name="Inganas E."/>
            <person name="Ohlen M."/>
            <person name="Cardew S."/>
            <person name="Jensie-Markopoulos S."/>
            <person name="Salva-Serra F."/>
            <person name="Jaen-Luchoro D."/>
            <person name="Karlsson R."/>
            <person name="Svensson-Stadler L."/>
            <person name="Chun J."/>
            <person name="Moore E."/>
        </authorList>
    </citation>
    <scope>NUCLEOTIDE SEQUENCE [LARGE SCALE GENOMIC DNA]</scope>
    <source>
        <strain evidence="2 3">CCUG 65687</strain>
    </source>
</reference>
<sequence length="750" mass="79477">PAVADASAGDGATPAAASAAAAGHPASWDIPAQVAADREILSSVVGSILESGNRLEDVEYYVYALEDGEGNVRNPRDDGLPATERGNLSDDIRAANADERRAAAGKDPAKLAAAASAEDGTIGVTRYASYHDAMMVARSGVAAGRYQVALVDQTALAADGKVLPGAVVGHVGLDDTGKRLSLSMNPMYDRTLRVMYPRGFDPAKPLIRSEDGRRVDVINALPGMHETQWGAYPRREADLAIYSNHPAQPENQLPPGERPLMPVPPGYFAVYAHAWTDAFASATGKPMSAEDLAEMVRQSGWDGKSPVILYACGAGTRVSPLAQLLANVLGVDVYGASGFVAWRSPRSRVDGSPDSGYAAGIVIEPDAPSFAGKPDRSVQYGPRTYRFSPALAVIDQGAHAVDWSTVAPRPVSNRWGGGAASGDARVPLGVYVWRVLTNRGSIINPRSGRSASALEMTYALEELAWKGYTPGTPIALEGPHSGADPELLQEFADLIQAPVFGRLGDSDAAGWQRAIPNPNRRLARFQIEPDVNGKFSPGRAQPVRVNPLELRPVPGSNVVNLLGHATARQFLKVSGFDIVESHGTKPNNVRWDSSIAVTQDGTTISPREFARRMLEDPAYTEGNGVLLTGCYLGSGDYPFAQELAYELQVPVIASIASNSVRGTGALELHPNSDDIVVPANDPDVSTRLYLHIPETPDASQPPLVFARRGEPVPGATARNDAPVEPVRPVDARIDPDADSGRRGNAGETGD</sequence>
<dbReference type="Gene3D" id="3.40.250.10">
    <property type="entry name" value="Rhodanese-like domain"/>
    <property type="match status" value="1"/>
</dbReference>
<dbReference type="Proteomes" id="UP000473571">
    <property type="component" value="Unassembled WGS sequence"/>
</dbReference>
<feature type="region of interest" description="Disordered" evidence="1">
    <location>
        <begin position="1"/>
        <end position="24"/>
    </location>
</feature>
<proteinExistence type="predicted"/>
<feature type="non-terminal residue" evidence="2">
    <location>
        <position position="750"/>
    </location>
</feature>
<feature type="non-terminal residue" evidence="2">
    <location>
        <position position="1"/>
    </location>
</feature>
<dbReference type="AlphaFoldDB" id="A0A6L3N7H7"/>
<evidence type="ECO:0000313" key="2">
    <source>
        <dbReference type="EMBL" id="KAB0648711.1"/>
    </source>
</evidence>
<accession>A0A6L3N7H7</accession>
<comment type="caution">
    <text evidence="2">The sequence shown here is derived from an EMBL/GenBank/DDBJ whole genome shotgun (WGS) entry which is preliminary data.</text>
</comment>
<feature type="compositionally biased region" description="Basic and acidic residues" evidence="1">
    <location>
        <begin position="727"/>
        <end position="741"/>
    </location>
</feature>
<feature type="region of interest" description="Disordered" evidence="1">
    <location>
        <begin position="700"/>
        <end position="750"/>
    </location>
</feature>
<gene>
    <name evidence="2" type="ORF">F7R13_30165</name>
</gene>
<evidence type="ECO:0000313" key="3">
    <source>
        <dbReference type="Proteomes" id="UP000473571"/>
    </source>
</evidence>
<evidence type="ECO:0000256" key="1">
    <source>
        <dbReference type="SAM" id="MobiDB-lite"/>
    </source>
</evidence>